<dbReference type="InterPro" id="IPR036864">
    <property type="entry name" value="Zn2-C6_fun-type_DNA-bd_sf"/>
</dbReference>
<dbReference type="Proteomes" id="UP001174694">
    <property type="component" value="Unassembled WGS sequence"/>
</dbReference>
<sequence>MASSNAQAVERSKALGRRKACDLCRLKKIKCDAKKPKCSHCTIYNKDCIWTPGLPKKKGQVKDAEKDSASRFAYLEERLASLEAQLRRGPIVTPESSEQDDDLHVVDAPEDDEEAEAPTLEPSLLIETGDSMVDCPPVLVHTSSFPLPPLQEVLPLIEDYFTKFNHFVPLFHQTDFMRMLQGWYSNPLQRDDATWACINVAMALSLHQCPYHRPFDRDEWIQRCTANAQSVMNNLVTRDRDLKGVQVLLGLVMLFLSSVQPRPACVLIATAVKLAHRLRLHTRRGRERLDPQEATQRDRVFWIAYVLDKDISMRAVEPYVQRDDDIDTDLPAAADPDDRTGFVLSGDGETWFNIFWHRIHIARIQGKVYDMTYSVRGERVPEREKLANAARLDHMIQDWRRGIPEEFQPEKNMDTIGNLVGMRHFISLYFTYYQCVFMAHRVHSRDADWLKRLTDYSQRFAIGHDHRQNRGEARGGSPLPPRWLEFVETARACMKTFRSVYAVGNRDSALLWSMTCPYLSSIVILVAHKLTIAEHVVSEEDLAADEELIEGGLGYLKWRLEDPCNDIILRDTHMACSELNARATVAITDFRLKEAERAADDSLFTSHLSGQTFSLPGFDQGIYGTGPGTFAL</sequence>
<evidence type="ECO:0000256" key="4">
    <source>
        <dbReference type="ARBA" id="ARBA00023125"/>
    </source>
</evidence>
<dbReference type="PANTHER" id="PTHR46910:SF37">
    <property type="entry name" value="ZN(II)2CYS6 TRANSCRIPTION FACTOR (EUROFUNG)"/>
    <property type="match status" value="1"/>
</dbReference>
<dbReference type="GO" id="GO:0000981">
    <property type="term" value="F:DNA-binding transcription factor activity, RNA polymerase II-specific"/>
    <property type="evidence" value="ECO:0007669"/>
    <property type="project" value="InterPro"/>
</dbReference>
<protein>
    <submittedName>
        <fullName evidence="8">Fungal specific transcription factor</fullName>
    </submittedName>
</protein>
<keyword evidence="5" id="KW-0804">Transcription</keyword>
<keyword evidence="3" id="KW-0805">Transcription regulation</keyword>
<dbReference type="SUPFAM" id="SSF57701">
    <property type="entry name" value="Zn2/Cys6 DNA-binding domain"/>
    <property type="match status" value="1"/>
</dbReference>
<evidence type="ECO:0000256" key="5">
    <source>
        <dbReference type="ARBA" id="ARBA00023163"/>
    </source>
</evidence>
<reference evidence="8" key="1">
    <citation type="submission" date="2022-07" db="EMBL/GenBank/DDBJ databases">
        <title>Fungi with potential for degradation of polypropylene.</title>
        <authorList>
            <person name="Gostincar C."/>
        </authorList>
    </citation>
    <scope>NUCLEOTIDE SEQUENCE</scope>
    <source>
        <strain evidence="8">EXF-13308</strain>
    </source>
</reference>
<comment type="caution">
    <text evidence="8">The sequence shown here is derived from an EMBL/GenBank/DDBJ whole genome shotgun (WGS) entry which is preliminary data.</text>
</comment>
<dbReference type="Pfam" id="PF00172">
    <property type="entry name" value="Zn_clus"/>
    <property type="match status" value="1"/>
</dbReference>
<evidence type="ECO:0000256" key="6">
    <source>
        <dbReference type="ARBA" id="ARBA00023242"/>
    </source>
</evidence>
<keyword evidence="4" id="KW-0238">DNA-binding</keyword>
<dbReference type="InterPro" id="IPR050987">
    <property type="entry name" value="AtrR-like"/>
</dbReference>
<evidence type="ECO:0000256" key="3">
    <source>
        <dbReference type="ARBA" id="ARBA00023015"/>
    </source>
</evidence>
<dbReference type="GO" id="GO:0006351">
    <property type="term" value="P:DNA-templated transcription"/>
    <property type="evidence" value="ECO:0007669"/>
    <property type="project" value="InterPro"/>
</dbReference>
<dbReference type="GO" id="GO:0003677">
    <property type="term" value="F:DNA binding"/>
    <property type="evidence" value="ECO:0007669"/>
    <property type="project" value="UniProtKB-KW"/>
</dbReference>
<accession>A0AA38RFM9</accession>
<dbReference type="AlphaFoldDB" id="A0AA38RFM9"/>
<dbReference type="SMART" id="SM00066">
    <property type="entry name" value="GAL4"/>
    <property type="match status" value="1"/>
</dbReference>
<dbReference type="PROSITE" id="PS50048">
    <property type="entry name" value="ZN2_CY6_FUNGAL_2"/>
    <property type="match status" value="1"/>
</dbReference>
<dbReference type="InterPro" id="IPR007219">
    <property type="entry name" value="XnlR_reg_dom"/>
</dbReference>
<dbReference type="GO" id="GO:0008270">
    <property type="term" value="F:zinc ion binding"/>
    <property type="evidence" value="ECO:0007669"/>
    <property type="project" value="InterPro"/>
</dbReference>
<keyword evidence="6" id="KW-0539">Nucleus</keyword>
<dbReference type="SMART" id="SM00906">
    <property type="entry name" value="Fungal_trans"/>
    <property type="match status" value="1"/>
</dbReference>
<dbReference type="CDD" id="cd12148">
    <property type="entry name" value="fungal_TF_MHR"/>
    <property type="match status" value="1"/>
</dbReference>
<keyword evidence="2" id="KW-0479">Metal-binding</keyword>
<dbReference type="EMBL" id="JANBVO010000036">
    <property type="protein sequence ID" value="KAJ9137125.1"/>
    <property type="molecule type" value="Genomic_DNA"/>
</dbReference>
<dbReference type="PROSITE" id="PS00463">
    <property type="entry name" value="ZN2_CY6_FUNGAL_1"/>
    <property type="match status" value="1"/>
</dbReference>
<feature type="domain" description="Zn(2)-C6 fungal-type" evidence="7">
    <location>
        <begin position="20"/>
        <end position="50"/>
    </location>
</feature>
<organism evidence="8 9">
    <name type="scientific">Pleurostoma richardsiae</name>
    <dbReference type="NCBI Taxonomy" id="41990"/>
    <lineage>
        <taxon>Eukaryota</taxon>
        <taxon>Fungi</taxon>
        <taxon>Dikarya</taxon>
        <taxon>Ascomycota</taxon>
        <taxon>Pezizomycotina</taxon>
        <taxon>Sordariomycetes</taxon>
        <taxon>Sordariomycetidae</taxon>
        <taxon>Calosphaeriales</taxon>
        <taxon>Pleurostomataceae</taxon>
        <taxon>Pleurostoma</taxon>
    </lineage>
</organism>
<dbReference type="Pfam" id="PF04082">
    <property type="entry name" value="Fungal_trans"/>
    <property type="match status" value="1"/>
</dbReference>
<dbReference type="InterPro" id="IPR001138">
    <property type="entry name" value="Zn2Cys6_DnaBD"/>
</dbReference>
<evidence type="ECO:0000313" key="8">
    <source>
        <dbReference type="EMBL" id="KAJ9137125.1"/>
    </source>
</evidence>
<evidence type="ECO:0000259" key="7">
    <source>
        <dbReference type="PROSITE" id="PS50048"/>
    </source>
</evidence>
<dbReference type="PANTHER" id="PTHR46910">
    <property type="entry name" value="TRANSCRIPTION FACTOR PDR1"/>
    <property type="match status" value="1"/>
</dbReference>
<keyword evidence="9" id="KW-1185">Reference proteome</keyword>
<evidence type="ECO:0000256" key="2">
    <source>
        <dbReference type="ARBA" id="ARBA00022723"/>
    </source>
</evidence>
<comment type="subcellular location">
    <subcellularLocation>
        <location evidence="1">Nucleus</location>
    </subcellularLocation>
</comment>
<proteinExistence type="predicted"/>
<evidence type="ECO:0000313" key="9">
    <source>
        <dbReference type="Proteomes" id="UP001174694"/>
    </source>
</evidence>
<gene>
    <name evidence="8" type="ORF">NKR23_g9370</name>
</gene>
<dbReference type="GO" id="GO:0005634">
    <property type="term" value="C:nucleus"/>
    <property type="evidence" value="ECO:0007669"/>
    <property type="project" value="UniProtKB-SubCell"/>
</dbReference>
<dbReference type="CDD" id="cd00067">
    <property type="entry name" value="GAL4"/>
    <property type="match status" value="1"/>
</dbReference>
<name>A0AA38RFM9_9PEZI</name>
<evidence type="ECO:0000256" key="1">
    <source>
        <dbReference type="ARBA" id="ARBA00004123"/>
    </source>
</evidence>
<dbReference type="Gene3D" id="4.10.240.10">
    <property type="entry name" value="Zn(2)-C6 fungal-type DNA-binding domain"/>
    <property type="match status" value="1"/>
</dbReference>